<proteinExistence type="predicted"/>
<dbReference type="InterPro" id="IPR036866">
    <property type="entry name" value="RibonucZ/Hydroxyglut_hydro"/>
</dbReference>
<dbReference type="CDD" id="cd16279">
    <property type="entry name" value="metallo-hydrolase-like_MBL-fold"/>
    <property type="match status" value="1"/>
</dbReference>
<sequence>MKLTILGCGGSAGVPMLGGADGGGDWGLCDPAEQRNRRSRSSLLIEAEDGRRLLVDAGPDLRAQLLANCVRRVDALLVTHGHADHIMGLDEFRPLNRILGAAIPAYGTAATLAELQTRFEYVFRDPTPPAFFRPALTPLTVAPGQVWEIAGFPVRLFRQDHKVMETLGLRIGDFAYSTDVVAMPEESFAALEGLDTWIVGCFQRKPHPVHAHLELVLQWVERLKPRRTVLTHMGTDLDWAWMQRNLPPSVEAAHDGLVLTTAP</sequence>
<keyword evidence="2" id="KW-0378">Hydrolase</keyword>
<dbReference type="EMBL" id="RFLX01000023">
    <property type="protein sequence ID" value="RMI19194.1"/>
    <property type="molecule type" value="Genomic_DNA"/>
</dbReference>
<dbReference type="InterPro" id="IPR001279">
    <property type="entry name" value="Metallo-B-lactamas"/>
</dbReference>
<dbReference type="FunCoup" id="A0A3A9JAG0">
    <property type="interactions" value="30"/>
</dbReference>
<dbReference type="PANTHER" id="PTHR42663">
    <property type="entry name" value="HYDROLASE C777.06C-RELATED-RELATED"/>
    <property type="match status" value="1"/>
</dbReference>
<evidence type="ECO:0000259" key="1">
    <source>
        <dbReference type="SMART" id="SM00849"/>
    </source>
</evidence>
<dbReference type="RefSeq" id="WP_120638240.1">
    <property type="nucleotide sequence ID" value="NZ_RAQU01000049.1"/>
</dbReference>
<dbReference type="InParanoid" id="A0A3A9JAG0"/>
<accession>A0A3A9JAG0</accession>
<comment type="caution">
    <text evidence="2">The sequence shown here is derived from an EMBL/GenBank/DDBJ whole genome shotgun (WGS) entry which is preliminary data.</text>
</comment>
<dbReference type="SUPFAM" id="SSF56281">
    <property type="entry name" value="Metallo-hydrolase/oxidoreductase"/>
    <property type="match status" value="1"/>
</dbReference>
<keyword evidence="4" id="KW-1185">Reference proteome</keyword>
<dbReference type="Gene3D" id="3.60.15.10">
    <property type="entry name" value="Ribonuclease Z/Hydroxyacylglutathione hydrolase-like"/>
    <property type="match status" value="1"/>
</dbReference>
<dbReference type="OrthoDB" id="9781189at2"/>
<protein>
    <submittedName>
        <fullName evidence="2">MBL fold metallo-hydrolase</fullName>
    </submittedName>
</protein>
<dbReference type="PANTHER" id="PTHR42663:SF6">
    <property type="entry name" value="HYDROLASE C777.06C-RELATED"/>
    <property type="match status" value="1"/>
</dbReference>
<dbReference type="Proteomes" id="UP000274097">
    <property type="component" value="Unassembled WGS sequence"/>
</dbReference>
<evidence type="ECO:0000313" key="5">
    <source>
        <dbReference type="Proteomes" id="UP000278036"/>
    </source>
</evidence>
<reference evidence="2 5" key="1">
    <citation type="submission" date="2018-09" db="EMBL/GenBank/DDBJ databases">
        <title>Roseomonas sp. nov., isolated from feces of Tibetan antelopes in the Qinghai-Tibet plateau, China.</title>
        <authorList>
            <person name="Tian Z."/>
        </authorList>
    </citation>
    <scope>NUCLEOTIDE SEQUENCE [LARGE SCALE GENOMIC DNA]</scope>
    <source>
        <strain evidence="3 4">Z23</strain>
        <strain evidence="2 5">Z24</strain>
    </source>
</reference>
<dbReference type="Proteomes" id="UP000278036">
    <property type="component" value="Unassembled WGS sequence"/>
</dbReference>
<organism evidence="2 5">
    <name type="scientific">Teichococcus wenyumeiae</name>
    <dbReference type="NCBI Taxonomy" id="2478470"/>
    <lineage>
        <taxon>Bacteria</taxon>
        <taxon>Pseudomonadati</taxon>
        <taxon>Pseudomonadota</taxon>
        <taxon>Alphaproteobacteria</taxon>
        <taxon>Acetobacterales</taxon>
        <taxon>Roseomonadaceae</taxon>
        <taxon>Roseomonas</taxon>
    </lineage>
</organism>
<feature type="domain" description="Metallo-beta-lactamase" evidence="1">
    <location>
        <begin position="39"/>
        <end position="212"/>
    </location>
</feature>
<gene>
    <name evidence="2" type="ORF">D6Z83_10355</name>
    <name evidence="3" type="ORF">EBE87_21490</name>
</gene>
<evidence type="ECO:0000313" key="2">
    <source>
        <dbReference type="EMBL" id="RKK04267.1"/>
    </source>
</evidence>
<dbReference type="Pfam" id="PF12706">
    <property type="entry name" value="Lactamase_B_2"/>
    <property type="match status" value="1"/>
</dbReference>
<name>A0A3A9JAG0_9PROT</name>
<evidence type="ECO:0000313" key="3">
    <source>
        <dbReference type="EMBL" id="RMI19194.1"/>
    </source>
</evidence>
<evidence type="ECO:0000313" key="4">
    <source>
        <dbReference type="Proteomes" id="UP000274097"/>
    </source>
</evidence>
<dbReference type="EMBL" id="RAQU01000049">
    <property type="protein sequence ID" value="RKK04267.1"/>
    <property type="molecule type" value="Genomic_DNA"/>
</dbReference>
<dbReference type="AlphaFoldDB" id="A0A3A9JAG0"/>
<dbReference type="SMART" id="SM00849">
    <property type="entry name" value="Lactamase_B"/>
    <property type="match status" value="1"/>
</dbReference>
<dbReference type="GO" id="GO:0016787">
    <property type="term" value="F:hydrolase activity"/>
    <property type="evidence" value="ECO:0007669"/>
    <property type="project" value="UniProtKB-KW"/>
</dbReference>